<evidence type="ECO:0000256" key="5">
    <source>
        <dbReference type="ARBA" id="ARBA00022737"/>
    </source>
</evidence>
<feature type="compositionally biased region" description="Polar residues" evidence="12">
    <location>
        <begin position="764"/>
        <end position="774"/>
    </location>
</feature>
<evidence type="ECO:0000256" key="12">
    <source>
        <dbReference type="SAM" id="MobiDB-lite"/>
    </source>
</evidence>
<feature type="region of interest" description="Disordered" evidence="12">
    <location>
        <begin position="1038"/>
        <end position="1063"/>
    </location>
</feature>
<organism evidence="15 16">
    <name type="scientific">Opisthocomus hoazin</name>
    <name type="common">Hoatzin</name>
    <name type="synonym">Phasianus hoazin</name>
    <dbReference type="NCBI Taxonomy" id="30419"/>
    <lineage>
        <taxon>Eukaryota</taxon>
        <taxon>Metazoa</taxon>
        <taxon>Chordata</taxon>
        <taxon>Craniata</taxon>
        <taxon>Vertebrata</taxon>
        <taxon>Euteleostomi</taxon>
        <taxon>Archelosauria</taxon>
        <taxon>Archosauria</taxon>
        <taxon>Dinosauria</taxon>
        <taxon>Saurischia</taxon>
        <taxon>Theropoda</taxon>
        <taxon>Coelurosauria</taxon>
        <taxon>Aves</taxon>
        <taxon>Neognathae</taxon>
        <taxon>Neoaves</taxon>
        <taxon>Opisthocomiformes</taxon>
        <taxon>Opisthocomidae</taxon>
        <taxon>Opisthocomus</taxon>
    </lineage>
</organism>
<dbReference type="FunFam" id="2.60.40.60:FF:000002">
    <property type="entry name" value="Protocadherin alpha 2"/>
    <property type="match status" value="1"/>
</dbReference>
<dbReference type="GO" id="GO:0005509">
    <property type="term" value="F:calcium ion binding"/>
    <property type="evidence" value="ECO:0007669"/>
    <property type="project" value="UniProtKB-UniRule"/>
</dbReference>
<feature type="compositionally biased region" description="Basic and acidic residues" evidence="12">
    <location>
        <begin position="810"/>
        <end position="825"/>
    </location>
</feature>
<keyword evidence="5" id="KW-0677">Repeat</keyword>
<dbReference type="Proteomes" id="UP000053605">
    <property type="component" value="Unassembled WGS sequence"/>
</dbReference>
<evidence type="ECO:0000256" key="11">
    <source>
        <dbReference type="PROSITE-ProRule" id="PRU00043"/>
    </source>
</evidence>
<dbReference type="SMART" id="SM00112">
    <property type="entry name" value="CA"/>
    <property type="match status" value="6"/>
</dbReference>
<feature type="domain" description="Cadherin" evidence="14">
    <location>
        <begin position="72"/>
        <end position="182"/>
    </location>
</feature>
<comment type="subcellular location">
    <subcellularLocation>
        <location evidence="1">Cell membrane</location>
        <topology evidence="1">Single-pass type I membrane protein</topology>
    </subcellularLocation>
</comment>
<dbReference type="SUPFAM" id="SSF49313">
    <property type="entry name" value="Cadherin-like"/>
    <property type="match status" value="5"/>
</dbReference>
<feature type="non-terminal residue" evidence="15">
    <location>
        <position position="1"/>
    </location>
</feature>
<accession>A0A091X9C8</accession>
<dbReference type="FunFam" id="2.60.40.60:FF:000007">
    <property type="entry name" value="Protocadherin alpha 2"/>
    <property type="match status" value="1"/>
</dbReference>
<keyword evidence="10" id="KW-0325">Glycoprotein</keyword>
<keyword evidence="6 11" id="KW-0106">Calcium</keyword>
<gene>
    <name evidence="15" type="ORF">N306_05698</name>
</gene>
<dbReference type="Gene3D" id="2.60.40.60">
    <property type="entry name" value="Cadherins"/>
    <property type="match status" value="6"/>
</dbReference>
<dbReference type="InterPro" id="IPR050174">
    <property type="entry name" value="Protocadherin/Cadherin-CA"/>
</dbReference>
<evidence type="ECO:0000256" key="1">
    <source>
        <dbReference type="ARBA" id="ARBA00004251"/>
    </source>
</evidence>
<evidence type="ECO:0000256" key="3">
    <source>
        <dbReference type="ARBA" id="ARBA00022692"/>
    </source>
</evidence>
<feature type="domain" description="Cadherin" evidence="14">
    <location>
        <begin position="2"/>
        <end position="71"/>
    </location>
</feature>
<feature type="domain" description="Cadherin" evidence="14">
    <location>
        <begin position="518"/>
        <end position="625"/>
    </location>
</feature>
<evidence type="ECO:0000313" key="15">
    <source>
        <dbReference type="EMBL" id="KFR09956.1"/>
    </source>
</evidence>
<dbReference type="FunFam" id="2.60.40.60:FF:000001">
    <property type="entry name" value="Protocadherin alpha 2"/>
    <property type="match status" value="1"/>
</dbReference>
<sequence>STFRVLENSAPHLLDVDGESGLLYTKQRIDREVLCRRSAKCQLSLEVFANDQEICMIKVEIQDLNDNAPAFPSDQVDMDISENAAPGTRFPLTSAHDPDAGDNGLRTYLLTRDDYGLFSLDVKSRGDGTKFPELVIQKPLDREEQSHHTLVLTALDGGDPPRSGTVQINVRLIDSNDNSPVFEAASYVVELPENAPLGTAVIDLNATDADEGTNGEVLYSFSGYAPERVRDLFSIDPQSGLIRVKGNLDYEESGLIEIDVQARDLGPNPIPAHCKVTVRLIDRNDNAPTIGFVSVRQGALSEAAPPGTVIALVRVTDRDSGKNGQLQCRVLGGGGGPGAVPFTLEENYDNFYTVVTDRPLDREAQDEYNVTIVARDGGNPPLNSTKSFSVRILDENDNPPRFSKNLYVLQVPENNIPGEYLGSVLAQDPDLGQNGTVSYSILPGHVGDVSIYTYVSVNPTNGAIYALRSFNYEQTKHFEFRVLAKDSGSPHRESNATVRVTVLDVNDNAPLIVLPTLINDTAELQVPRNAGVGYPVGTVRALDSDFGESGRLTYEIVEGNEEHLFEMDPTSGEIRTLHPYWEELSPVAELVVKVSDHGKPSLSAVAKLIVRALAGPLPEAGEPQVNGEQHRRPHWDLSLPLIVTLSTVSIILLAAMITIAVKCKRENKEIRTYNCRIADGSGGSKGKKKKISKNDIMLVPSEGEDSRGPLNVMNVVSSPSLATSPMYFDYQTRLPLSSPRSEVMYLKPASNNLTVPQGHVGCHTSFTGQGTNASEAPPSRMSIIQTDNFPAEPNYMGSRQQFVQSSSTFKDPERASLRDSGHGDSDQADSDQDTNKGSCCDMSVREALKMKTTSTKSQPLEQEQEECVNCTDECRVLGHSDRCWMPQFPAATQAENADYRTNLFVPTVEANVETETYETVNPSGKKTFCTFGKDKREHTILIANVKPYLKAKRALSPLLQEVPSASSSPTKTCIEPCTSTKGPLDGCEVKSGALAEPSSQYLSTDSQYLSPSKQSKDTPFIASDQMARAFADVHSRVSRDSSEMDSVLEQLDRSTRDLGRESVDAEEVVREIDKLLQDCRGSDPVAVRK</sequence>
<keyword evidence="4" id="KW-0732">Signal</keyword>
<keyword evidence="2" id="KW-1003">Cell membrane</keyword>
<dbReference type="InterPro" id="IPR015919">
    <property type="entry name" value="Cadherin-like_sf"/>
</dbReference>
<dbReference type="Pfam" id="PF00028">
    <property type="entry name" value="Cadherin"/>
    <property type="match status" value="5"/>
</dbReference>
<reference evidence="15 16" key="1">
    <citation type="submission" date="2014-04" db="EMBL/GenBank/DDBJ databases">
        <title>Genome evolution of avian class.</title>
        <authorList>
            <person name="Zhang G."/>
            <person name="Li C."/>
        </authorList>
    </citation>
    <scope>NUCLEOTIDE SEQUENCE [LARGE SCALE GENOMIC DNA]</scope>
    <source>
        <strain evidence="15">BGI_N306</strain>
    </source>
</reference>
<dbReference type="GO" id="GO:0007156">
    <property type="term" value="P:homophilic cell adhesion via plasma membrane adhesion molecules"/>
    <property type="evidence" value="ECO:0007669"/>
    <property type="project" value="InterPro"/>
</dbReference>
<dbReference type="GO" id="GO:0005886">
    <property type="term" value="C:plasma membrane"/>
    <property type="evidence" value="ECO:0007669"/>
    <property type="project" value="UniProtKB-SubCell"/>
</dbReference>
<feature type="transmembrane region" description="Helical" evidence="13">
    <location>
        <begin position="639"/>
        <end position="661"/>
    </location>
</feature>
<dbReference type="FunFam" id="2.60.40.60:FF:000042">
    <property type="entry name" value="protocadherin-19 isoform X1"/>
    <property type="match status" value="1"/>
</dbReference>
<feature type="domain" description="Cadherin" evidence="14">
    <location>
        <begin position="183"/>
        <end position="290"/>
    </location>
</feature>
<evidence type="ECO:0000256" key="7">
    <source>
        <dbReference type="ARBA" id="ARBA00022889"/>
    </source>
</evidence>
<evidence type="ECO:0000313" key="16">
    <source>
        <dbReference type="Proteomes" id="UP000053605"/>
    </source>
</evidence>
<dbReference type="InterPro" id="IPR002126">
    <property type="entry name" value="Cadherin-like_dom"/>
</dbReference>
<evidence type="ECO:0000256" key="4">
    <source>
        <dbReference type="ARBA" id="ARBA00022729"/>
    </source>
</evidence>
<dbReference type="PANTHER" id="PTHR24028:SF41">
    <property type="entry name" value="PROTOCADHERIN-17"/>
    <property type="match status" value="1"/>
</dbReference>
<dbReference type="STRING" id="30419.A0A091X9C8"/>
<feature type="domain" description="Cadherin" evidence="14">
    <location>
        <begin position="403"/>
        <end position="512"/>
    </location>
</feature>
<keyword evidence="3 13" id="KW-0812">Transmembrane</keyword>
<feature type="compositionally biased region" description="Basic and acidic residues" evidence="12">
    <location>
        <begin position="1050"/>
        <end position="1063"/>
    </location>
</feature>
<feature type="compositionally biased region" description="Polar residues" evidence="12">
    <location>
        <begin position="797"/>
        <end position="809"/>
    </location>
</feature>
<dbReference type="PANTHER" id="PTHR24028">
    <property type="entry name" value="CADHERIN-87A"/>
    <property type="match status" value="1"/>
</dbReference>
<proteinExistence type="predicted"/>
<feature type="domain" description="Cadherin" evidence="14">
    <location>
        <begin position="292"/>
        <end position="402"/>
    </location>
</feature>
<protein>
    <submittedName>
        <fullName evidence="15">Protocadherin-17</fullName>
    </submittedName>
</protein>
<evidence type="ECO:0000256" key="13">
    <source>
        <dbReference type="SAM" id="Phobius"/>
    </source>
</evidence>
<evidence type="ECO:0000256" key="9">
    <source>
        <dbReference type="ARBA" id="ARBA00023136"/>
    </source>
</evidence>
<evidence type="ECO:0000259" key="14">
    <source>
        <dbReference type="PROSITE" id="PS50268"/>
    </source>
</evidence>
<dbReference type="FunFam" id="2.60.40.60:FF:000105">
    <property type="entry name" value="Protocadherin 17"/>
    <property type="match status" value="1"/>
</dbReference>
<feature type="non-terminal residue" evidence="15">
    <location>
        <position position="1089"/>
    </location>
</feature>
<evidence type="ECO:0000256" key="8">
    <source>
        <dbReference type="ARBA" id="ARBA00022989"/>
    </source>
</evidence>
<evidence type="ECO:0000256" key="10">
    <source>
        <dbReference type="ARBA" id="ARBA00023180"/>
    </source>
</evidence>
<keyword evidence="9 13" id="KW-0472">Membrane</keyword>
<dbReference type="Pfam" id="PF08266">
    <property type="entry name" value="Cadherin_2"/>
    <property type="match status" value="1"/>
</dbReference>
<dbReference type="CDD" id="cd11304">
    <property type="entry name" value="Cadherin_repeat"/>
    <property type="match status" value="6"/>
</dbReference>
<keyword evidence="8 13" id="KW-1133">Transmembrane helix</keyword>
<dbReference type="EMBL" id="KK734669">
    <property type="protein sequence ID" value="KFR09956.1"/>
    <property type="molecule type" value="Genomic_DNA"/>
</dbReference>
<dbReference type="PROSITE" id="PS50268">
    <property type="entry name" value="CADHERIN_2"/>
    <property type="match status" value="6"/>
</dbReference>
<dbReference type="PROSITE" id="PS00232">
    <property type="entry name" value="CADHERIN_1"/>
    <property type="match status" value="3"/>
</dbReference>
<dbReference type="AlphaFoldDB" id="A0A091X9C8"/>
<evidence type="ECO:0000256" key="2">
    <source>
        <dbReference type="ARBA" id="ARBA00022475"/>
    </source>
</evidence>
<keyword evidence="7" id="KW-0130">Cell adhesion</keyword>
<feature type="region of interest" description="Disordered" evidence="12">
    <location>
        <begin position="754"/>
        <end position="839"/>
    </location>
</feature>
<dbReference type="InterPro" id="IPR013164">
    <property type="entry name" value="Cadherin_N"/>
</dbReference>
<dbReference type="InterPro" id="IPR020894">
    <property type="entry name" value="Cadherin_CS"/>
</dbReference>
<evidence type="ECO:0000256" key="6">
    <source>
        <dbReference type="ARBA" id="ARBA00022837"/>
    </source>
</evidence>
<keyword evidence="16" id="KW-1185">Reference proteome</keyword>
<name>A0A091X9C8_OPIHO</name>
<dbReference type="PRINTS" id="PR00205">
    <property type="entry name" value="CADHERIN"/>
</dbReference>